<dbReference type="Gene3D" id="3.40.50.720">
    <property type="entry name" value="NAD(P)-binding Rossmann-like Domain"/>
    <property type="match status" value="1"/>
</dbReference>
<evidence type="ECO:0000259" key="2">
    <source>
        <dbReference type="Pfam" id="PF03807"/>
    </source>
</evidence>
<accession>A0A2S6GJL6</accession>
<dbReference type="InterPro" id="IPR028939">
    <property type="entry name" value="P5C_Rdtase_cat_N"/>
</dbReference>
<dbReference type="InterPro" id="IPR036291">
    <property type="entry name" value="NAD(P)-bd_dom_sf"/>
</dbReference>
<dbReference type="GO" id="GO:0016491">
    <property type="term" value="F:oxidoreductase activity"/>
    <property type="evidence" value="ECO:0007669"/>
    <property type="project" value="UniProtKB-KW"/>
</dbReference>
<keyword evidence="1" id="KW-0560">Oxidoreductase</keyword>
<dbReference type="OrthoDB" id="1523398at2"/>
<dbReference type="InterPro" id="IPR051267">
    <property type="entry name" value="STEAP_metalloreductase"/>
</dbReference>
<dbReference type="PANTHER" id="PTHR14239">
    <property type="entry name" value="DUDULIN-RELATED"/>
    <property type="match status" value="1"/>
</dbReference>
<organism evidence="3 4">
    <name type="scientific">Actinokineospora auranticolor</name>
    <dbReference type="NCBI Taxonomy" id="155976"/>
    <lineage>
        <taxon>Bacteria</taxon>
        <taxon>Bacillati</taxon>
        <taxon>Actinomycetota</taxon>
        <taxon>Actinomycetes</taxon>
        <taxon>Pseudonocardiales</taxon>
        <taxon>Pseudonocardiaceae</taxon>
        <taxon>Actinokineospora</taxon>
    </lineage>
</organism>
<protein>
    <recommendedName>
        <fullName evidence="2">Pyrroline-5-carboxylate reductase catalytic N-terminal domain-containing protein</fullName>
    </recommendedName>
</protein>
<evidence type="ECO:0000313" key="4">
    <source>
        <dbReference type="Proteomes" id="UP000239203"/>
    </source>
</evidence>
<dbReference type="EMBL" id="PTIX01000014">
    <property type="protein sequence ID" value="PPK65428.1"/>
    <property type="molecule type" value="Genomic_DNA"/>
</dbReference>
<evidence type="ECO:0000313" key="3">
    <source>
        <dbReference type="EMBL" id="PPK65428.1"/>
    </source>
</evidence>
<gene>
    <name evidence="3" type="ORF">CLV40_11480</name>
</gene>
<dbReference type="Pfam" id="PF03807">
    <property type="entry name" value="F420_oxidored"/>
    <property type="match status" value="1"/>
</dbReference>
<evidence type="ECO:0000256" key="1">
    <source>
        <dbReference type="ARBA" id="ARBA00023002"/>
    </source>
</evidence>
<sequence>MRIGILGSGDIGGTVAGLLVRAGHEVAVANSRGPHTLAGLVAGLGPRGNAATIESAIAYGDVVVLAIPFGRYRDLPADLFTGKIVVDTMNYDRPRDGRIAELDSGETTSSELLAAHLPGARVVKSINTLYYRVLAAPPEDRLALFVAGDDPEAKRVVSDLVSDIGFAPLDTGSLAEGGRRQQPGTAVFNVALRPADVPYSR</sequence>
<keyword evidence="4" id="KW-1185">Reference proteome</keyword>
<dbReference type="SUPFAM" id="SSF51735">
    <property type="entry name" value="NAD(P)-binding Rossmann-fold domains"/>
    <property type="match status" value="1"/>
</dbReference>
<dbReference type="AlphaFoldDB" id="A0A2S6GJL6"/>
<name>A0A2S6GJL6_9PSEU</name>
<feature type="domain" description="Pyrroline-5-carboxylate reductase catalytic N-terminal" evidence="2">
    <location>
        <begin position="2"/>
        <end position="91"/>
    </location>
</feature>
<reference evidence="3 4" key="1">
    <citation type="submission" date="2018-02" db="EMBL/GenBank/DDBJ databases">
        <title>Genomic Encyclopedia of Archaeal and Bacterial Type Strains, Phase II (KMG-II): from individual species to whole genera.</title>
        <authorList>
            <person name="Goeker M."/>
        </authorList>
    </citation>
    <scope>NUCLEOTIDE SEQUENCE [LARGE SCALE GENOMIC DNA]</scope>
    <source>
        <strain evidence="3 4">YU 961-1</strain>
    </source>
</reference>
<dbReference type="PANTHER" id="PTHR14239:SF10">
    <property type="entry name" value="REDUCTASE"/>
    <property type="match status" value="1"/>
</dbReference>
<dbReference type="RefSeq" id="WP_104481190.1">
    <property type="nucleotide sequence ID" value="NZ_CP154825.1"/>
</dbReference>
<dbReference type="Proteomes" id="UP000239203">
    <property type="component" value="Unassembled WGS sequence"/>
</dbReference>
<proteinExistence type="predicted"/>
<comment type="caution">
    <text evidence="3">The sequence shown here is derived from an EMBL/GenBank/DDBJ whole genome shotgun (WGS) entry which is preliminary data.</text>
</comment>